<dbReference type="SUPFAM" id="SSF50156">
    <property type="entry name" value="PDZ domain-like"/>
    <property type="match status" value="1"/>
</dbReference>
<feature type="region of interest" description="Disordered" evidence="6">
    <location>
        <begin position="535"/>
        <end position="568"/>
    </location>
</feature>
<dbReference type="Gene3D" id="3.10.20.90">
    <property type="entry name" value="Phosphatidylinositol 3-kinase Catalytic Subunit, Chain A, domain 1"/>
    <property type="match status" value="1"/>
</dbReference>
<dbReference type="GO" id="GO:0032456">
    <property type="term" value="P:endocytic recycling"/>
    <property type="evidence" value="ECO:0007669"/>
    <property type="project" value="TreeGrafter"/>
</dbReference>
<dbReference type="AlphaFoldDB" id="A0A915L5I5"/>
<evidence type="ECO:0000259" key="7">
    <source>
        <dbReference type="PROSITE" id="PS50106"/>
    </source>
</evidence>
<dbReference type="CDD" id="cd23070">
    <property type="entry name" value="PDZ_SNX27-like"/>
    <property type="match status" value="1"/>
</dbReference>
<dbReference type="PANTHER" id="PTHR12431:SF19">
    <property type="entry name" value="SORTING NEXIN-27"/>
    <property type="match status" value="1"/>
</dbReference>
<evidence type="ECO:0000259" key="8">
    <source>
        <dbReference type="PROSITE" id="PS50195"/>
    </source>
</evidence>
<dbReference type="InterPro" id="IPR029071">
    <property type="entry name" value="Ubiquitin-like_domsf"/>
</dbReference>
<dbReference type="PROSITE" id="PS50106">
    <property type="entry name" value="PDZ"/>
    <property type="match status" value="1"/>
</dbReference>
<feature type="domain" description="PDZ" evidence="7">
    <location>
        <begin position="27"/>
        <end position="120"/>
    </location>
</feature>
<dbReference type="Pfam" id="PF00595">
    <property type="entry name" value="PDZ"/>
    <property type="match status" value="1"/>
</dbReference>
<dbReference type="InterPro" id="IPR037833">
    <property type="entry name" value="SNX27_PX"/>
</dbReference>
<dbReference type="Gene3D" id="1.20.80.60">
    <property type="match status" value="1"/>
</dbReference>
<dbReference type="InterPro" id="IPR000159">
    <property type="entry name" value="RA_dom"/>
</dbReference>
<dbReference type="OMA" id="PNEFPHN"/>
<dbReference type="Gene3D" id="2.30.42.10">
    <property type="match status" value="1"/>
</dbReference>
<dbReference type="InterPro" id="IPR001683">
    <property type="entry name" value="PX_dom"/>
</dbReference>
<keyword evidence="3" id="KW-0967">Endosome</keyword>
<dbReference type="FunFam" id="2.30.42.10:FF:000061">
    <property type="entry name" value="sorting nexin-27 isoform X2"/>
    <property type="match status" value="1"/>
</dbReference>
<accession>A0A915L5I5</accession>
<feature type="domain" description="PX" evidence="8">
    <location>
        <begin position="155"/>
        <end position="263"/>
    </location>
</feature>
<evidence type="ECO:0000256" key="3">
    <source>
        <dbReference type="ARBA" id="ARBA00022753"/>
    </source>
</evidence>
<dbReference type="SUPFAM" id="SSF64268">
    <property type="entry name" value="PX domain"/>
    <property type="match status" value="1"/>
</dbReference>
<feature type="domain" description="Ras-associating" evidence="9">
    <location>
        <begin position="263"/>
        <end position="355"/>
    </location>
</feature>
<dbReference type="InterPro" id="IPR001478">
    <property type="entry name" value="PDZ"/>
</dbReference>
<evidence type="ECO:0000256" key="4">
    <source>
        <dbReference type="ARBA" id="ARBA00023121"/>
    </source>
</evidence>
<dbReference type="WBParaSite" id="nRc.2.0.1.t45783-RA">
    <property type="protein sequence ID" value="nRc.2.0.1.t45783-RA"/>
    <property type="gene ID" value="nRc.2.0.1.g45783"/>
</dbReference>
<dbReference type="CDD" id="cd06886">
    <property type="entry name" value="PX_SNX27"/>
    <property type="match status" value="1"/>
</dbReference>
<dbReference type="FunFam" id="3.30.1520.10:FF:000003">
    <property type="entry name" value="sorting nexin-27 isoform X2"/>
    <property type="match status" value="1"/>
</dbReference>
<dbReference type="Pfam" id="PF00787">
    <property type="entry name" value="PX"/>
    <property type="match status" value="1"/>
</dbReference>
<evidence type="ECO:0000259" key="9">
    <source>
        <dbReference type="PROSITE" id="PS50200"/>
    </source>
</evidence>
<dbReference type="GO" id="GO:0005769">
    <property type="term" value="C:early endosome"/>
    <property type="evidence" value="ECO:0007669"/>
    <property type="project" value="UniProtKB-SubCell"/>
</dbReference>
<dbReference type="SMART" id="SM00312">
    <property type="entry name" value="PX"/>
    <property type="match status" value="1"/>
</dbReference>
<proteinExistence type="predicted"/>
<feature type="compositionally biased region" description="Polar residues" evidence="6">
    <location>
        <begin position="542"/>
        <end position="552"/>
    </location>
</feature>
<dbReference type="SMART" id="SM00228">
    <property type="entry name" value="PDZ"/>
    <property type="match status" value="1"/>
</dbReference>
<dbReference type="PANTHER" id="PTHR12431">
    <property type="entry name" value="SORTING NEXIN 17 AND 27"/>
    <property type="match status" value="1"/>
</dbReference>
<dbReference type="SUPFAM" id="SSF54236">
    <property type="entry name" value="Ubiquitin-like"/>
    <property type="match status" value="1"/>
</dbReference>
<dbReference type="PROSITE" id="PS50200">
    <property type="entry name" value="RA"/>
    <property type="match status" value="1"/>
</dbReference>
<sequence length="568" mass="64263">MDSDSSDDEYPTNHKSRIGSLNPEPHIVIIEKSDTGFGFNVRGQVSEGGQLKSINGQLYAPLQHVSAVLRNGAAEKAGLLKGDRILEVNNVNVEGSNHKQVVDLIKAGGDKLVLTVISVYPSEYEKYDSGNGGGGLGCVSDDNGSPAAYDYSDKRSLPITIPSYQWVTLNGERFVVYNIYMAGRHLCSRRYNTFVQLNDLLRREFCDFNFPKMPGKWPFTLNEQQIDTRRRGLEQYIEKVCAVRVIAESDIVQEFLMDHQSPDANFVDVDMKILLPDQTTVTVVVKKNNTTDQVFSVLIKKLKISEEMSKYYALFETIDALFDRKLRSEELPHALYVQNYSSAACSCIVLKKWLFNLKLEVDLCIKDAFFNNICYFEVVTILPILLKHDLYFATAIQDVNAGKILAGDKLYHLKALQNASKIDEYLDLVRRFQGYNDVVFPHCNCDSRKEGHIVAIVNCHCFKIKACNNDGVLEAQIPVLEIPWSDIIRYAAETDCFIFEYQRQGKKSRIVKIFTPLSSFMANCFERVKEDLLPQKSPEEGTFTNGKSANGSSDKDDESEFDIVSEFY</sequence>
<protein>
    <submittedName>
        <fullName evidence="11">Sorting nexin-27</fullName>
    </submittedName>
</protein>
<evidence type="ECO:0000313" key="11">
    <source>
        <dbReference type="WBParaSite" id="nRc.2.0.1.t45783-RA"/>
    </source>
</evidence>
<evidence type="ECO:0000256" key="2">
    <source>
        <dbReference type="ARBA" id="ARBA00004412"/>
    </source>
</evidence>
<evidence type="ECO:0000256" key="5">
    <source>
        <dbReference type="ARBA" id="ARBA00023136"/>
    </source>
</evidence>
<evidence type="ECO:0000256" key="6">
    <source>
        <dbReference type="SAM" id="MobiDB-lite"/>
    </source>
</evidence>
<dbReference type="InterPro" id="IPR036871">
    <property type="entry name" value="PX_dom_sf"/>
</dbReference>
<keyword evidence="4" id="KW-0446">Lipid-binding</keyword>
<comment type="subcellular location">
    <subcellularLocation>
        <location evidence="2">Early endosome</location>
    </subcellularLocation>
    <subcellularLocation>
        <location evidence="1">Endomembrane system</location>
        <topology evidence="1">Peripheral membrane protein</topology>
    </subcellularLocation>
</comment>
<evidence type="ECO:0000313" key="10">
    <source>
        <dbReference type="Proteomes" id="UP000887565"/>
    </source>
</evidence>
<keyword evidence="10" id="KW-1185">Reference proteome</keyword>
<dbReference type="GO" id="GO:0007165">
    <property type="term" value="P:signal transduction"/>
    <property type="evidence" value="ECO:0007669"/>
    <property type="project" value="InterPro"/>
</dbReference>
<reference evidence="11" key="1">
    <citation type="submission" date="2022-11" db="UniProtKB">
        <authorList>
            <consortium name="WormBaseParasite"/>
        </authorList>
    </citation>
    <scope>IDENTIFICATION</scope>
</reference>
<organism evidence="10 11">
    <name type="scientific">Romanomermis culicivorax</name>
    <name type="common">Nematode worm</name>
    <dbReference type="NCBI Taxonomy" id="13658"/>
    <lineage>
        <taxon>Eukaryota</taxon>
        <taxon>Metazoa</taxon>
        <taxon>Ecdysozoa</taxon>
        <taxon>Nematoda</taxon>
        <taxon>Enoplea</taxon>
        <taxon>Dorylaimia</taxon>
        <taxon>Mermithida</taxon>
        <taxon>Mermithoidea</taxon>
        <taxon>Mermithidae</taxon>
        <taxon>Romanomermis</taxon>
    </lineage>
</organism>
<feature type="compositionally biased region" description="Acidic residues" evidence="6">
    <location>
        <begin position="555"/>
        <end position="568"/>
    </location>
</feature>
<keyword evidence="5" id="KW-0472">Membrane</keyword>
<dbReference type="FunFam" id="3.10.20.90:FF:000210">
    <property type="entry name" value="Putative Sorting nexin-27"/>
    <property type="match status" value="1"/>
</dbReference>
<dbReference type="GO" id="GO:0032266">
    <property type="term" value="F:phosphatidylinositol-3-phosphate binding"/>
    <property type="evidence" value="ECO:0007669"/>
    <property type="project" value="InterPro"/>
</dbReference>
<name>A0A915L5I5_ROMCU</name>
<dbReference type="Pfam" id="PF00788">
    <property type="entry name" value="RA"/>
    <property type="match status" value="1"/>
</dbReference>
<dbReference type="Proteomes" id="UP000887565">
    <property type="component" value="Unplaced"/>
</dbReference>
<dbReference type="GO" id="GO:0006886">
    <property type="term" value="P:intracellular protein transport"/>
    <property type="evidence" value="ECO:0007669"/>
    <property type="project" value="TreeGrafter"/>
</dbReference>
<dbReference type="Gene3D" id="3.30.1520.10">
    <property type="entry name" value="Phox-like domain"/>
    <property type="match status" value="1"/>
</dbReference>
<evidence type="ECO:0000256" key="1">
    <source>
        <dbReference type="ARBA" id="ARBA00004184"/>
    </source>
</evidence>
<dbReference type="PROSITE" id="PS50195">
    <property type="entry name" value="PX"/>
    <property type="match status" value="1"/>
</dbReference>
<dbReference type="InterPro" id="IPR036034">
    <property type="entry name" value="PDZ_sf"/>
</dbReference>